<evidence type="ECO:0000313" key="3">
    <source>
        <dbReference type="Proteomes" id="UP000807353"/>
    </source>
</evidence>
<dbReference type="Proteomes" id="UP000807353">
    <property type="component" value="Unassembled WGS sequence"/>
</dbReference>
<evidence type="ECO:0000313" key="2">
    <source>
        <dbReference type="EMBL" id="KAF9457760.1"/>
    </source>
</evidence>
<keyword evidence="3" id="KW-1185">Reference proteome</keyword>
<organism evidence="2 3">
    <name type="scientific">Collybia nuda</name>
    <dbReference type="NCBI Taxonomy" id="64659"/>
    <lineage>
        <taxon>Eukaryota</taxon>
        <taxon>Fungi</taxon>
        <taxon>Dikarya</taxon>
        <taxon>Basidiomycota</taxon>
        <taxon>Agaricomycotina</taxon>
        <taxon>Agaricomycetes</taxon>
        <taxon>Agaricomycetidae</taxon>
        <taxon>Agaricales</taxon>
        <taxon>Tricholomatineae</taxon>
        <taxon>Clitocybaceae</taxon>
        <taxon>Collybia</taxon>
    </lineage>
</organism>
<keyword evidence="1" id="KW-0472">Membrane</keyword>
<dbReference type="InterPro" id="IPR015943">
    <property type="entry name" value="WD40/YVTN_repeat-like_dom_sf"/>
</dbReference>
<dbReference type="InterPro" id="IPR036322">
    <property type="entry name" value="WD40_repeat_dom_sf"/>
</dbReference>
<feature type="transmembrane region" description="Helical" evidence="1">
    <location>
        <begin position="203"/>
        <end position="222"/>
    </location>
</feature>
<sequence>MLFMFYHNARVLSPSVREPKNLTKQRIERTDPEWFPKSFSALANRFQNFLANLTKNESVEIKNLINHLEEDLRYQADSLEAHKSRSDFNKFSAVDPLNKLADHFHESKIRQYVHKHTKEMMGDLDRIISVLGALRKNVTATTLQMSEGLEQTWLVSIINTFWLCSLALSIGAALNSLLALVWMQAPYGTRGRGLPWIHMSAPVFLALSIGCFLAGLVFFSYASQKRYTFILTLVSTAMTTSGLLTVSSWIVYEQWVAPFIWGHPGGRGGADFPDEISEESSTSPTTPLDILHALHHPQGPVTSFLRALMSYNGRNTRNEQTFLDCEGQSSRNETMDVGRPRNPLRHLAKITALVNRIPRMPWEGIPHAAPRMGSPTLVTMNGSSSLVPFANHLAPNQSSTRKSRSILFHYGTVQDLVYSPDNSKLAVTSWNSTTVILSSENYKCTHKYRHIYRKSKQITWSPDGNNLLVRLLDNIVDLLDSVRPFLDCVFPGGAVLILSRKRNVPSSRQSSDRTFLTCEKNDIFELNLDGRIFYSWWEGSLSHKGSTYQETVELKINS</sequence>
<dbReference type="SUPFAM" id="SSF50978">
    <property type="entry name" value="WD40 repeat-like"/>
    <property type="match status" value="1"/>
</dbReference>
<gene>
    <name evidence="2" type="ORF">BDZ94DRAFT_1240501</name>
</gene>
<feature type="transmembrane region" description="Helical" evidence="1">
    <location>
        <begin position="229"/>
        <end position="252"/>
    </location>
</feature>
<comment type="caution">
    <text evidence="2">The sequence shown here is derived from an EMBL/GenBank/DDBJ whole genome shotgun (WGS) entry which is preliminary data.</text>
</comment>
<name>A0A9P5XY12_9AGAR</name>
<dbReference type="EMBL" id="MU150359">
    <property type="protein sequence ID" value="KAF9457760.1"/>
    <property type="molecule type" value="Genomic_DNA"/>
</dbReference>
<dbReference type="Gene3D" id="2.130.10.10">
    <property type="entry name" value="YVTN repeat-like/Quinoprotein amine dehydrogenase"/>
    <property type="match status" value="1"/>
</dbReference>
<dbReference type="AlphaFoldDB" id="A0A9P5XY12"/>
<keyword evidence="1" id="KW-0812">Transmembrane</keyword>
<protein>
    <submittedName>
        <fullName evidence="2">Uncharacterized protein</fullName>
    </submittedName>
</protein>
<proteinExistence type="predicted"/>
<accession>A0A9P5XY12</accession>
<evidence type="ECO:0000256" key="1">
    <source>
        <dbReference type="SAM" id="Phobius"/>
    </source>
</evidence>
<keyword evidence="1" id="KW-1133">Transmembrane helix</keyword>
<dbReference type="OrthoDB" id="972532at2759"/>
<feature type="transmembrane region" description="Helical" evidence="1">
    <location>
        <begin position="161"/>
        <end position="183"/>
    </location>
</feature>
<reference evidence="2" key="1">
    <citation type="submission" date="2020-11" db="EMBL/GenBank/DDBJ databases">
        <authorList>
            <consortium name="DOE Joint Genome Institute"/>
            <person name="Ahrendt S."/>
            <person name="Riley R."/>
            <person name="Andreopoulos W."/>
            <person name="Labutti K."/>
            <person name="Pangilinan J."/>
            <person name="Ruiz-Duenas F.J."/>
            <person name="Barrasa J.M."/>
            <person name="Sanchez-Garcia M."/>
            <person name="Camarero S."/>
            <person name="Miyauchi S."/>
            <person name="Serrano A."/>
            <person name="Linde D."/>
            <person name="Babiker R."/>
            <person name="Drula E."/>
            <person name="Ayuso-Fernandez I."/>
            <person name="Pacheco R."/>
            <person name="Padilla G."/>
            <person name="Ferreira P."/>
            <person name="Barriuso J."/>
            <person name="Kellner H."/>
            <person name="Castanera R."/>
            <person name="Alfaro M."/>
            <person name="Ramirez L."/>
            <person name="Pisabarro A.G."/>
            <person name="Kuo A."/>
            <person name="Tritt A."/>
            <person name="Lipzen A."/>
            <person name="He G."/>
            <person name="Yan M."/>
            <person name="Ng V."/>
            <person name="Cullen D."/>
            <person name="Martin F."/>
            <person name="Rosso M.-N."/>
            <person name="Henrissat B."/>
            <person name="Hibbett D."/>
            <person name="Martinez A.T."/>
            <person name="Grigoriev I.V."/>
        </authorList>
    </citation>
    <scope>NUCLEOTIDE SEQUENCE</scope>
    <source>
        <strain evidence="2">CBS 247.69</strain>
    </source>
</reference>